<dbReference type="GO" id="GO:1990904">
    <property type="term" value="C:ribonucleoprotein complex"/>
    <property type="evidence" value="ECO:0007669"/>
    <property type="project" value="UniProtKB-ARBA"/>
</dbReference>
<comment type="catalytic activity">
    <reaction evidence="6">
        <text>ATP + H2O = ADP + phosphate + H(+)</text>
        <dbReference type="Rhea" id="RHEA:13065"/>
        <dbReference type="ChEBI" id="CHEBI:15377"/>
        <dbReference type="ChEBI" id="CHEBI:15378"/>
        <dbReference type="ChEBI" id="CHEBI:30616"/>
        <dbReference type="ChEBI" id="CHEBI:43474"/>
        <dbReference type="ChEBI" id="CHEBI:456216"/>
        <dbReference type="EC" id="3.6.4.13"/>
    </reaction>
</comment>
<dbReference type="InterPro" id="IPR027417">
    <property type="entry name" value="P-loop_NTPase"/>
</dbReference>
<evidence type="ECO:0000256" key="7">
    <source>
        <dbReference type="SAM" id="MobiDB-lite"/>
    </source>
</evidence>
<dbReference type="PANTHER" id="PTHR18934:SF118">
    <property type="entry name" value="ATP-DEPENDENT RNA HELICASE DHX33"/>
    <property type="match status" value="1"/>
</dbReference>
<dbReference type="EMBL" id="NPIC01000007">
    <property type="protein sequence ID" value="RDL34525.1"/>
    <property type="molecule type" value="Genomic_DNA"/>
</dbReference>
<feature type="region of interest" description="Disordered" evidence="7">
    <location>
        <begin position="1"/>
        <end position="120"/>
    </location>
</feature>
<dbReference type="GO" id="GO:0016787">
    <property type="term" value="F:hydrolase activity"/>
    <property type="evidence" value="ECO:0007669"/>
    <property type="project" value="UniProtKB-KW"/>
</dbReference>
<dbReference type="CDD" id="cd17917">
    <property type="entry name" value="DEXHc_RHA-like"/>
    <property type="match status" value="1"/>
</dbReference>
<dbReference type="GO" id="GO:0003724">
    <property type="term" value="F:RNA helicase activity"/>
    <property type="evidence" value="ECO:0007669"/>
    <property type="project" value="UniProtKB-EC"/>
</dbReference>
<dbReference type="AlphaFoldDB" id="A0A370TH48"/>
<protein>
    <recommendedName>
        <fullName evidence="1">RNA helicase</fullName>
        <ecNumber evidence="1">3.6.4.13</ecNumber>
    </recommendedName>
</protein>
<dbReference type="SMART" id="SM00487">
    <property type="entry name" value="DEXDc"/>
    <property type="match status" value="1"/>
</dbReference>
<dbReference type="InterPro" id="IPR014001">
    <property type="entry name" value="Helicase_ATP-bd"/>
</dbReference>
<evidence type="ECO:0000313" key="10">
    <source>
        <dbReference type="EMBL" id="RDL34525.1"/>
    </source>
</evidence>
<evidence type="ECO:0000256" key="4">
    <source>
        <dbReference type="ARBA" id="ARBA00022806"/>
    </source>
</evidence>
<dbReference type="InterPro" id="IPR001650">
    <property type="entry name" value="Helicase_C-like"/>
</dbReference>
<dbReference type="FunFam" id="3.40.50.300:FF:000145">
    <property type="entry name" value="probable ATP-dependent RNA helicase DHX40"/>
    <property type="match status" value="1"/>
</dbReference>
<feature type="compositionally biased region" description="Low complexity" evidence="7">
    <location>
        <begin position="404"/>
        <end position="416"/>
    </location>
</feature>
<evidence type="ECO:0000259" key="9">
    <source>
        <dbReference type="PROSITE" id="PS51194"/>
    </source>
</evidence>
<dbReference type="Pfam" id="PF04408">
    <property type="entry name" value="WHD_HA2"/>
    <property type="match status" value="1"/>
</dbReference>
<dbReference type="Pfam" id="PF00271">
    <property type="entry name" value="Helicase_C"/>
    <property type="match status" value="1"/>
</dbReference>
<dbReference type="GO" id="GO:0003725">
    <property type="term" value="F:double-stranded RNA binding"/>
    <property type="evidence" value="ECO:0007669"/>
    <property type="project" value="TreeGrafter"/>
</dbReference>
<dbReference type="InterPro" id="IPR011709">
    <property type="entry name" value="DEAD-box_helicase_OB_fold"/>
</dbReference>
<keyword evidence="5" id="KW-0067">ATP-binding</keyword>
<keyword evidence="4" id="KW-0347">Helicase</keyword>
<keyword evidence="3 10" id="KW-0378">Hydrolase</keyword>
<proteinExistence type="predicted"/>
<evidence type="ECO:0000256" key="5">
    <source>
        <dbReference type="ARBA" id="ARBA00022840"/>
    </source>
</evidence>
<dbReference type="EC" id="3.6.4.13" evidence="1"/>
<dbReference type="GO" id="GO:0005524">
    <property type="term" value="F:ATP binding"/>
    <property type="evidence" value="ECO:0007669"/>
    <property type="project" value="UniProtKB-KW"/>
</dbReference>
<feature type="domain" description="Helicase ATP-binding" evidence="8">
    <location>
        <begin position="145"/>
        <end position="337"/>
    </location>
</feature>
<dbReference type="PANTHER" id="PTHR18934">
    <property type="entry name" value="ATP-DEPENDENT RNA HELICASE"/>
    <property type="match status" value="1"/>
</dbReference>
<feature type="compositionally biased region" description="Basic and acidic residues" evidence="7">
    <location>
        <begin position="392"/>
        <end position="403"/>
    </location>
</feature>
<evidence type="ECO:0000256" key="6">
    <source>
        <dbReference type="ARBA" id="ARBA00047984"/>
    </source>
</evidence>
<evidence type="ECO:0000313" key="11">
    <source>
        <dbReference type="Proteomes" id="UP000254866"/>
    </source>
</evidence>
<dbReference type="Gene3D" id="3.40.50.300">
    <property type="entry name" value="P-loop containing nucleotide triphosphate hydrolases"/>
    <property type="match status" value="2"/>
</dbReference>
<dbReference type="GO" id="GO:0005730">
    <property type="term" value="C:nucleolus"/>
    <property type="evidence" value="ECO:0007669"/>
    <property type="project" value="TreeGrafter"/>
</dbReference>
<accession>A0A370TH48</accession>
<dbReference type="InterPro" id="IPR002464">
    <property type="entry name" value="DNA/RNA_helicase_DEAH_CS"/>
</dbReference>
<evidence type="ECO:0000256" key="3">
    <source>
        <dbReference type="ARBA" id="ARBA00022801"/>
    </source>
</evidence>
<dbReference type="PROSITE" id="PS51192">
    <property type="entry name" value="HELICASE_ATP_BIND_1"/>
    <property type="match status" value="1"/>
</dbReference>
<keyword evidence="2" id="KW-0547">Nucleotide-binding</keyword>
<feature type="compositionally biased region" description="Polar residues" evidence="7">
    <location>
        <begin position="437"/>
        <end position="452"/>
    </location>
</feature>
<dbReference type="Gene3D" id="1.20.120.1080">
    <property type="match status" value="1"/>
</dbReference>
<dbReference type="SMART" id="SM00847">
    <property type="entry name" value="HA2"/>
    <property type="match status" value="1"/>
</dbReference>
<dbReference type="GO" id="GO:0045943">
    <property type="term" value="P:positive regulation of transcription by RNA polymerase I"/>
    <property type="evidence" value="ECO:0007669"/>
    <property type="project" value="TreeGrafter"/>
</dbReference>
<dbReference type="SMART" id="SM00490">
    <property type="entry name" value="HELICc"/>
    <property type="match status" value="1"/>
</dbReference>
<sequence length="940" mass="103479">MPEKVHKKFGDEPGGSTSAPVDGNTSAGAPSPSKPSSTKGNARTGGRKKLQVDKPKPSIDAKASKDSDKKGTRKRQADPDSAKDERARKSPKLESKPRQSDTKSSNFHGKPQRQGPSAQELQKIAKDLDANRKNLPVWLKKMDIRWGLRNHDILLVTGETGSGKSTQIPQFLYTEPWCKRETVKVTNKDGKQVEVAVGGMIAVTQPRRVAAITLAQRVAAELGSPLNKTGEPGKVGYSVRFDSCVPPGTKIKFVTEGTLLQEMLTDPYLRKYSAVIVDEIHERSVDVDLIAGFLRQLVHGDKKGRGGAPLKVIVMSATFDLGGLEAFFSIPGTHPGGYEPGKNHGRIIAPHILEQEKARELAESLKTGEMKATETKIAEIKVAETKVVEAKIGGESDESRRSSLESFSSWGGFSEDNNGENSSTSPPKDQADGVDATKNSIQASNKSTSGDGPSSTTAKPPKPKARPGVPEEDISENGVAIEYIRGRQYPVETLFDADPIEDYMLAMLQTILDLHIHEPLPGDILAFLTGQDEIESLKSQLEHYGEKLLNTVPKMQIMPLYGSLSPAAQQAAFMKVDQRFTRKIVLATNIAETSVTVAGVRYVVDCGKVKVKKYRPHLGMESLLVQNISRTSALQRMGRAGREAKGKCHRIYTMGELKEFDEDECPEILRCDVLEAVLKMKARGVDDVLNFPLMDMPDSHTMQKALVHLYVMGALDLESQLTKTGKMMASFPLPAVYGRVVIAAAEAGCLLETIDIVACLTSDSEVFLQPKSEEQNEAIKENRNDIYRREGDIITLLTTIERYASEATDRKAWCEKRFVSPRAMKLALDIRKQLRQLCHKFKLLDEMPPPDPQPFEPITPEMAETVLKTFLKAFITKTAVLADDGGYNTTYGKQKVLIHPSSVLYGRKMEAILFLEHVYTTKNYAKKISAIQADWIGEAV</sequence>
<dbReference type="GeneID" id="43600502"/>
<evidence type="ECO:0000256" key="2">
    <source>
        <dbReference type="ARBA" id="ARBA00022741"/>
    </source>
</evidence>
<dbReference type="OrthoDB" id="10253254at2759"/>
<feature type="compositionally biased region" description="Basic and acidic residues" evidence="7">
    <location>
        <begin position="50"/>
        <end position="101"/>
    </location>
</feature>
<dbReference type="PROSITE" id="PS00690">
    <property type="entry name" value="DEAH_ATP_HELICASE"/>
    <property type="match status" value="1"/>
</dbReference>
<evidence type="ECO:0000256" key="1">
    <source>
        <dbReference type="ARBA" id="ARBA00012552"/>
    </source>
</evidence>
<dbReference type="Pfam" id="PF07717">
    <property type="entry name" value="OB_NTP_bind"/>
    <property type="match status" value="1"/>
</dbReference>
<dbReference type="SUPFAM" id="SSF52540">
    <property type="entry name" value="P-loop containing nucleoside triphosphate hydrolases"/>
    <property type="match status" value="1"/>
</dbReference>
<organism evidence="10 11">
    <name type="scientific">Venustampulla echinocandica</name>
    <dbReference type="NCBI Taxonomy" id="2656787"/>
    <lineage>
        <taxon>Eukaryota</taxon>
        <taxon>Fungi</taxon>
        <taxon>Dikarya</taxon>
        <taxon>Ascomycota</taxon>
        <taxon>Pezizomycotina</taxon>
        <taxon>Leotiomycetes</taxon>
        <taxon>Helotiales</taxon>
        <taxon>Pleuroascaceae</taxon>
        <taxon>Venustampulla</taxon>
    </lineage>
</organism>
<feature type="domain" description="Helicase C-terminal" evidence="9">
    <location>
        <begin position="499"/>
        <end position="684"/>
    </location>
</feature>
<dbReference type="RefSeq" id="XP_031867507.1">
    <property type="nucleotide sequence ID" value="XM_032016276.1"/>
</dbReference>
<dbReference type="PROSITE" id="PS51194">
    <property type="entry name" value="HELICASE_CTER"/>
    <property type="match status" value="1"/>
</dbReference>
<dbReference type="Proteomes" id="UP000254866">
    <property type="component" value="Unassembled WGS sequence"/>
</dbReference>
<feature type="compositionally biased region" description="Basic and acidic residues" evidence="7">
    <location>
        <begin position="1"/>
        <end position="11"/>
    </location>
</feature>
<reference evidence="10 11" key="1">
    <citation type="journal article" date="2018" name="IMA Fungus">
        <title>IMA Genome-F 9: Draft genome sequence of Annulohypoxylon stygium, Aspergillus mulundensis, Berkeleyomyces basicola (syn. Thielaviopsis basicola), Ceratocystis smalleyi, two Cercospora beticola strains, Coleophoma cylindrospora, Fusarium fracticaudum, Phialophora cf. hyalina, and Morchella septimelata.</title>
        <authorList>
            <person name="Wingfield B.D."/>
            <person name="Bills G.F."/>
            <person name="Dong Y."/>
            <person name="Huang W."/>
            <person name="Nel W.J."/>
            <person name="Swalarsk-Parry B.S."/>
            <person name="Vaghefi N."/>
            <person name="Wilken P.M."/>
            <person name="An Z."/>
            <person name="de Beer Z.W."/>
            <person name="De Vos L."/>
            <person name="Chen L."/>
            <person name="Duong T.A."/>
            <person name="Gao Y."/>
            <person name="Hammerbacher A."/>
            <person name="Kikkert J.R."/>
            <person name="Li Y."/>
            <person name="Li H."/>
            <person name="Li K."/>
            <person name="Li Q."/>
            <person name="Liu X."/>
            <person name="Ma X."/>
            <person name="Naidoo K."/>
            <person name="Pethybridge S.J."/>
            <person name="Sun J."/>
            <person name="Steenkamp E.T."/>
            <person name="van der Nest M.A."/>
            <person name="van Wyk S."/>
            <person name="Wingfield M.J."/>
            <person name="Xiong C."/>
            <person name="Yue Q."/>
            <person name="Zhang X."/>
        </authorList>
    </citation>
    <scope>NUCLEOTIDE SEQUENCE [LARGE SCALE GENOMIC DNA]</scope>
    <source>
        <strain evidence="10 11">BP 5553</strain>
    </source>
</reference>
<feature type="compositionally biased region" description="Low complexity" evidence="7">
    <location>
        <begin position="25"/>
        <end position="40"/>
    </location>
</feature>
<comment type="caution">
    <text evidence="10">The sequence shown here is derived from an EMBL/GenBank/DDBJ whole genome shotgun (WGS) entry which is preliminary data.</text>
</comment>
<dbReference type="InterPro" id="IPR048333">
    <property type="entry name" value="HA2_WH"/>
</dbReference>
<dbReference type="STRING" id="2656787.A0A370TH48"/>
<keyword evidence="11" id="KW-1185">Reference proteome</keyword>
<evidence type="ECO:0000259" key="8">
    <source>
        <dbReference type="PROSITE" id="PS51192"/>
    </source>
</evidence>
<gene>
    <name evidence="10" type="ORF">BP5553_07653</name>
</gene>
<dbReference type="InterPro" id="IPR007502">
    <property type="entry name" value="Helicase-assoc_dom"/>
</dbReference>
<dbReference type="CDD" id="cd18791">
    <property type="entry name" value="SF2_C_RHA"/>
    <property type="match status" value="1"/>
</dbReference>
<feature type="region of interest" description="Disordered" evidence="7">
    <location>
        <begin position="392"/>
        <end position="474"/>
    </location>
</feature>
<name>A0A370TH48_9HELO</name>
<dbReference type="Pfam" id="PF21010">
    <property type="entry name" value="HA2_C"/>
    <property type="match status" value="1"/>
</dbReference>